<feature type="compositionally biased region" description="Basic residues" evidence="1">
    <location>
        <begin position="87"/>
        <end position="99"/>
    </location>
</feature>
<evidence type="ECO:0000313" key="4">
    <source>
        <dbReference type="WBParaSite" id="HPBE_0001755701-mRNA-1"/>
    </source>
</evidence>
<sequence length="99" mass="11277">MYGAECWSATKEAEARLSITEATMLRWTAGVTRMDRIRNDAIRQKFGVAPIADKSHPHGPHPKRCYSAEVRCRADSGQDVRSSPAMVRRRSAWKRKQHP</sequence>
<organism evidence="3 4">
    <name type="scientific">Heligmosomoides polygyrus</name>
    <name type="common">Parasitic roundworm</name>
    <dbReference type="NCBI Taxonomy" id="6339"/>
    <lineage>
        <taxon>Eukaryota</taxon>
        <taxon>Metazoa</taxon>
        <taxon>Ecdysozoa</taxon>
        <taxon>Nematoda</taxon>
        <taxon>Chromadorea</taxon>
        <taxon>Rhabditida</taxon>
        <taxon>Rhabditina</taxon>
        <taxon>Rhabditomorpha</taxon>
        <taxon>Strongyloidea</taxon>
        <taxon>Heligmosomidae</taxon>
        <taxon>Heligmosomoides</taxon>
    </lineage>
</organism>
<name>A0A183G730_HELPZ</name>
<dbReference type="AlphaFoldDB" id="A0A183G730"/>
<accession>A0A183G730</accession>
<gene>
    <name evidence="2" type="ORF">HPBE_LOCUS17556</name>
</gene>
<protein>
    <submittedName>
        <fullName evidence="4">HTH_Tnp_Tc3_1 domain-containing protein</fullName>
    </submittedName>
</protein>
<dbReference type="EMBL" id="UZAH01030088">
    <property type="protein sequence ID" value="VDP09208.1"/>
    <property type="molecule type" value="Genomic_DNA"/>
</dbReference>
<evidence type="ECO:0000256" key="1">
    <source>
        <dbReference type="SAM" id="MobiDB-lite"/>
    </source>
</evidence>
<evidence type="ECO:0000313" key="3">
    <source>
        <dbReference type="Proteomes" id="UP000050761"/>
    </source>
</evidence>
<accession>A0A3P8BHP7</accession>
<feature type="region of interest" description="Disordered" evidence="1">
    <location>
        <begin position="76"/>
        <end position="99"/>
    </location>
</feature>
<proteinExistence type="predicted"/>
<evidence type="ECO:0000313" key="2">
    <source>
        <dbReference type="EMBL" id="VDP09208.1"/>
    </source>
</evidence>
<reference evidence="2 3" key="1">
    <citation type="submission" date="2018-11" db="EMBL/GenBank/DDBJ databases">
        <authorList>
            <consortium name="Pathogen Informatics"/>
        </authorList>
    </citation>
    <scope>NUCLEOTIDE SEQUENCE [LARGE SCALE GENOMIC DNA]</scope>
</reference>
<keyword evidence="3" id="KW-1185">Reference proteome</keyword>
<dbReference type="Proteomes" id="UP000050761">
    <property type="component" value="Unassembled WGS sequence"/>
</dbReference>
<dbReference type="OrthoDB" id="5832087at2759"/>
<dbReference type="WBParaSite" id="HPBE_0001755701-mRNA-1">
    <property type="protein sequence ID" value="HPBE_0001755701-mRNA-1"/>
    <property type="gene ID" value="HPBE_0001755701"/>
</dbReference>
<reference evidence="4" key="2">
    <citation type="submission" date="2019-09" db="UniProtKB">
        <authorList>
            <consortium name="WormBaseParasite"/>
        </authorList>
    </citation>
    <scope>IDENTIFICATION</scope>
</reference>